<evidence type="ECO:0000313" key="2">
    <source>
        <dbReference type="EMBL" id="KXH65909.1"/>
    </source>
</evidence>
<protein>
    <submittedName>
        <fullName evidence="2">Six-hairpin glycosidase</fullName>
    </submittedName>
</protein>
<dbReference type="EMBL" id="JFFI01000791">
    <property type="protein sequence ID" value="KXH65909.1"/>
    <property type="molecule type" value="Genomic_DNA"/>
</dbReference>
<reference evidence="2 3" key="1">
    <citation type="submission" date="2014-02" db="EMBL/GenBank/DDBJ databases">
        <title>The genome sequence of Colletotrichum salicis CBS 607.94.</title>
        <authorList>
            <person name="Baroncelli R."/>
            <person name="Thon M.R."/>
        </authorList>
    </citation>
    <scope>NUCLEOTIDE SEQUENCE [LARGE SCALE GENOMIC DNA]</scope>
    <source>
        <strain evidence="2 3">CBS 607.94</strain>
    </source>
</reference>
<sequence>MMKVAILLSLSGLVTAIDLSSQNFRISINDKTDAIDRITDPRFDDIMNWVSTGSNAPWLPTGSRWGLGYADLGQDYLHRNFWNFLQITKRDNTVEAVYNTGALELLVSRSITDENQSFNESYTFTNKGASTLKLDSRGTTSLAIYAPLNDHYTNTSDCVKARSHAHVWVFGGASSWVKLSQMGGNYRNLGFVLTEGALVGYSIEAREPVTLFNTRGVFLLHPSIPTLEPGASRTIAWTWFWHSDWDDFFEQSAARSKQFVRVETDYYTSITRDTGSISLIGASVNATTKVSGQAVQCDDSKCYYNFTAGRPGWTNLVVTTDNGYNSTIFLNTVPKYDDLTSSRTKFIIENQQDTTPDAPTEGAYHVFDNQANVLATWNTSTDRNSGRERVGMGILMARWLKKSPENVEVRESLEKYYAYVSTKLQEENGRGEDASGAFHAHPGNFYTEGGDELYSIDLPILESLRALEKHGNKQWPEKAQELFLAHGQNIAARGLDYPSFEVNFEQSIVAPAAMILLELWHYTGNEKWLDAGRLHLNIHLHFVGKQPDYRLHDVAIRHWDGHWFGKDRMWGDTFHHYWSTLNGIALHHYGKGLKNDTQGQGASALKAANGIIRNNLALFEANGRASCAYIYPTSVNGHAGNYKDPYANDQDWALAHLLQIEEDDAFDEK</sequence>
<evidence type="ECO:0000313" key="3">
    <source>
        <dbReference type="Proteomes" id="UP000070121"/>
    </source>
</evidence>
<dbReference type="OrthoDB" id="4423297at2759"/>
<organism evidence="2 3">
    <name type="scientific">Colletotrichum salicis</name>
    <dbReference type="NCBI Taxonomy" id="1209931"/>
    <lineage>
        <taxon>Eukaryota</taxon>
        <taxon>Fungi</taxon>
        <taxon>Dikarya</taxon>
        <taxon>Ascomycota</taxon>
        <taxon>Pezizomycotina</taxon>
        <taxon>Sordariomycetes</taxon>
        <taxon>Hypocreomycetidae</taxon>
        <taxon>Glomerellales</taxon>
        <taxon>Glomerellaceae</taxon>
        <taxon>Colletotrichum</taxon>
        <taxon>Colletotrichum acutatum species complex</taxon>
    </lineage>
</organism>
<feature type="signal peptide" evidence="1">
    <location>
        <begin position="1"/>
        <end position="16"/>
    </location>
</feature>
<name>A0A135UZS9_9PEZI</name>
<gene>
    <name evidence="2" type="ORF">CSAL01_07367</name>
</gene>
<keyword evidence="1" id="KW-0732">Signal</keyword>
<comment type="caution">
    <text evidence="2">The sequence shown here is derived from an EMBL/GenBank/DDBJ whole genome shotgun (WGS) entry which is preliminary data.</text>
</comment>
<dbReference type="GO" id="GO:0016798">
    <property type="term" value="F:hydrolase activity, acting on glycosyl bonds"/>
    <property type="evidence" value="ECO:0007669"/>
    <property type="project" value="UniProtKB-KW"/>
</dbReference>
<dbReference type="AlphaFoldDB" id="A0A135UZS9"/>
<evidence type="ECO:0000256" key="1">
    <source>
        <dbReference type="SAM" id="SignalP"/>
    </source>
</evidence>
<keyword evidence="2" id="KW-0378">Hydrolase</keyword>
<dbReference type="Proteomes" id="UP000070121">
    <property type="component" value="Unassembled WGS sequence"/>
</dbReference>
<proteinExistence type="predicted"/>
<feature type="chain" id="PRO_5007805483" evidence="1">
    <location>
        <begin position="17"/>
        <end position="669"/>
    </location>
</feature>
<keyword evidence="3" id="KW-1185">Reference proteome</keyword>
<keyword evidence="2" id="KW-0326">Glycosidase</keyword>
<accession>A0A135UZS9</accession>